<dbReference type="RefSeq" id="WP_379016356.1">
    <property type="nucleotide sequence ID" value="NZ_JBHRVK010000001.1"/>
</dbReference>
<keyword evidence="1" id="KW-0812">Transmembrane</keyword>
<sequence length="87" mass="10237">MQSKKQCPNCKSYYTKSDSQKSRKMMMFIMAVWTLICVSVLMKYFDGFVAFIGISTGIATLYYAFKYFFIKVQYGHCKTCNHKWSYA</sequence>
<evidence type="ECO:0000313" key="2">
    <source>
        <dbReference type="EMBL" id="MBC6111184.1"/>
    </source>
</evidence>
<evidence type="ECO:0000313" key="3">
    <source>
        <dbReference type="Proteomes" id="UP000652755"/>
    </source>
</evidence>
<protein>
    <submittedName>
        <fullName evidence="2">Uncharacterized protein</fullName>
    </submittedName>
</protein>
<comment type="caution">
    <text evidence="2">The sequence shown here is derived from an EMBL/GenBank/DDBJ whole genome shotgun (WGS) entry which is preliminary data.</text>
</comment>
<keyword evidence="1" id="KW-0472">Membrane</keyword>
<proteinExistence type="predicted"/>
<accession>A0ABR7KSU9</accession>
<feature type="transmembrane region" description="Helical" evidence="1">
    <location>
        <begin position="25"/>
        <end position="42"/>
    </location>
</feature>
<reference evidence="2 3" key="1">
    <citation type="submission" date="2020-08" db="EMBL/GenBank/DDBJ databases">
        <authorList>
            <person name="Sun Q."/>
            <person name="Inoue M."/>
        </authorList>
    </citation>
    <scope>NUCLEOTIDE SEQUENCE [LARGE SCALE GENOMIC DNA]</scope>
    <source>
        <strain evidence="2 3">CCM 8938</strain>
    </source>
</reference>
<organism evidence="2 3">
    <name type="scientific">Pedobacter fastidiosus</name>
    <dbReference type="NCBI Taxonomy" id="2765361"/>
    <lineage>
        <taxon>Bacteria</taxon>
        <taxon>Pseudomonadati</taxon>
        <taxon>Bacteroidota</taxon>
        <taxon>Sphingobacteriia</taxon>
        <taxon>Sphingobacteriales</taxon>
        <taxon>Sphingobacteriaceae</taxon>
        <taxon>Pedobacter</taxon>
    </lineage>
</organism>
<gene>
    <name evidence="2" type="ORF">H7U22_12195</name>
</gene>
<dbReference type="EMBL" id="JACRYL010000010">
    <property type="protein sequence ID" value="MBC6111184.1"/>
    <property type="molecule type" value="Genomic_DNA"/>
</dbReference>
<dbReference type="Proteomes" id="UP000652755">
    <property type="component" value="Unassembled WGS sequence"/>
</dbReference>
<keyword evidence="3" id="KW-1185">Reference proteome</keyword>
<evidence type="ECO:0000256" key="1">
    <source>
        <dbReference type="SAM" id="Phobius"/>
    </source>
</evidence>
<name>A0ABR7KSU9_9SPHI</name>
<keyword evidence="1" id="KW-1133">Transmembrane helix</keyword>
<feature type="transmembrane region" description="Helical" evidence="1">
    <location>
        <begin position="48"/>
        <end position="65"/>
    </location>
</feature>